<name>Q1RJJ4_RICBR</name>
<reference evidence="2 3" key="1">
    <citation type="journal article" date="2006" name="PLoS Genet.">
        <title>Genome sequence of Rickettsia bellii illuminates the role of amoebae in gene exchanges between intracellular pathogens.</title>
        <authorList>
            <person name="Ogata H."/>
            <person name="La Scola B."/>
            <person name="Audic S."/>
            <person name="Renesto P."/>
            <person name="Blanc G."/>
            <person name="Robert C."/>
            <person name="Fournier P.-E."/>
            <person name="Claverie J.-M."/>
            <person name="Raoult D."/>
        </authorList>
    </citation>
    <scope>NUCLEOTIDE SEQUENCE [LARGE SCALE GENOMIC DNA]</scope>
    <source>
        <strain evidence="2 3">RML369-C</strain>
    </source>
</reference>
<dbReference type="AlphaFoldDB" id="Q1RJJ4"/>
<evidence type="ECO:0000256" key="1">
    <source>
        <dbReference type="SAM" id="Phobius"/>
    </source>
</evidence>
<dbReference type="KEGG" id="rbe:RBE_0389"/>
<keyword evidence="1" id="KW-1133">Transmembrane helix</keyword>
<keyword evidence="1" id="KW-0812">Transmembrane</keyword>
<feature type="transmembrane region" description="Helical" evidence="1">
    <location>
        <begin position="228"/>
        <end position="250"/>
    </location>
</feature>
<organism evidence="2 3">
    <name type="scientific">Rickettsia bellii (strain RML369-C)</name>
    <dbReference type="NCBI Taxonomy" id="336407"/>
    <lineage>
        <taxon>Bacteria</taxon>
        <taxon>Pseudomonadati</taxon>
        <taxon>Pseudomonadota</taxon>
        <taxon>Alphaproteobacteria</taxon>
        <taxon>Rickettsiales</taxon>
        <taxon>Rickettsiaceae</taxon>
        <taxon>Rickettsieae</taxon>
        <taxon>Rickettsia</taxon>
        <taxon>belli group</taxon>
    </lineage>
</organism>
<evidence type="ECO:0008006" key="4">
    <source>
        <dbReference type="Google" id="ProtNLM"/>
    </source>
</evidence>
<protein>
    <recommendedName>
        <fullName evidence="4">Transmembrane protein</fullName>
    </recommendedName>
</protein>
<dbReference type="EMBL" id="CP000087">
    <property type="protein sequence ID" value="ABE04470.1"/>
    <property type="molecule type" value="Genomic_DNA"/>
</dbReference>
<gene>
    <name evidence="2" type="ordered locus">RBE_0389</name>
</gene>
<dbReference type="Proteomes" id="UP000001951">
    <property type="component" value="Chromosome"/>
</dbReference>
<accession>Q1RJJ4</accession>
<dbReference type="HOGENOM" id="CLU_860191_0_0_5"/>
<evidence type="ECO:0000313" key="3">
    <source>
        <dbReference type="Proteomes" id="UP000001951"/>
    </source>
</evidence>
<evidence type="ECO:0000313" key="2">
    <source>
        <dbReference type="EMBL" id="ABE04470.1"/>
    </source>
</evidence>
<keyword evidence="1" id="KW-0472">Membrane</keyword>
<proteinExistence type="predicted"/>
<sequence>MESVMSKQFQLSLQPISRVKENPNMFDNFTNFFLGSEKYVISNDSYITPKLCVTQARKFFESLGNTCQLGIQYVGKEFKGIFEIKDNVVTALQNNEAAHNYTQHELNGTFYLYDNKKSQVCIQNLHKALNIFQQRTFEEVKNYTREDILNFINNKNDTQELIYPNNDEQFIQQFFQLGDCRVFKILNDITQATNSTVSEIVNTTVTTLLNSTTEQQEDQENNNDGYSLGVYIAGGSAVLGVISAIGYAGYKWYKSYADNKYISHESEIELGRNNSQYFCPFSTTDGSLLIGENLSEDKANGDVSESYVSFRGNSMEDITPIIGDSEG</sequence>